<comment type="caution">
    <text evidence="2">The sequence shown here is derived from an EMBL/GenBank/DDBJ whole genome shotgun (WGS) entry which is preliminary data.</text>
</comment>
<reference evidence="2 3" key="1">
    <citation type="journal article" date="2021" name="Int. J. Syst. Evol. Microbiol.">
        <title>Clostridium zeae sp. nov., isolated from corn silage.</title>
        <authorList>
            <person name="Kobayashi H."/>
            <person name="Tanizawa Y."/>
            <person name="Yagura M."/>
            <person name="Sakamoto M."/>
            <person name="Ohkuma M."/>
            <person name="Tohno M."/>
        </authorList>
    </citation>
    <scope>NUCLEOTIDE SEQUENCE [LARGE SCALE GENOMIC DNA]</scope>
    <source>
        <strain evidence="2 3">CSC2</strain>
    </source>
</reference>
<organism evidence="2 3">
    <name type="scientific">Clostridium zeae</name>
    <dbReference type="NCBI Taxonomy" id="2759022"/>
    <lineage>
        <taxon>Bacteria</taxon>
        <taxon>Bacillati</taxon>
        <taxon>Bacillota</taxon>
        <taxon>Clostridia</taxon>
        <taxon>Eubacteriales</taxon>
        <taxon>Clostridiaceae</taxon>
        <taxon>Clostridium</taxon>
    </lineage>
</organism>
<name>A0ABQ1EHD9_9CLOT</name>
<proteinExistence type="predicted"/>
<sequence length="317" mass="37524">MYWELNEKIRKAKEEIKEKEHIERKLKSAENLFSEYESELKHIKERLHKEEMDIKKFEGITLSNFLALLFHNKEEKLDKERQEYIKAKIEFDQCEQKMKAALDDVNLLRIKFNSVRDADIKYKRLIEEKESDIKKFGSTDTKERLNSMENDRLIISMDIKELKEAIFAGERLLGAIDSASESISSAMNWGKADIFMDSMVVSMAKHRRIDDAQVKLNNIPYLVDKFKKELSDVSIVSNEISQTITFSSFTKAFDIFFDNIFTDIAVQSKIEDSYYKLKNLNSEVKRCTNRLQYRIELEQDRLIELDHKINKFIEEEL</sequence>
<evidence type="ECO:0000313" key="3">
    <source>
        <dbReference type="Proteomes" id="UP000663802"/>
    </source>
</evidence>
<dbReference type="RefSeq" id="WP_206872655.1">
    <property type="nucleotide sequence ID" value="NZ_BMBA01000009.1"/>
</dbReference>
<accession>A0ABQ1EHD9</accession>
<evidence type="ECO:0000256" key="1">
    <source>
        <dbReference type="SAM" id="Coils"/>
    </source>
</evidence>
<gene>
    <name evidence="2" type="ORF">CSC2_46860</name>
</gene>
<evidence type="ECO:0000313" key="2">
    <source>
        <dbReference type="EMBL" id="GFZ34160.1"/>
    </source>
</evidence>
<keyword evidence="3" id="KW-1185">Reference proteome</keyword>
<keyword evidence="1" id="KW-0175">Coiled coil</keyword>
<feature type="coiled-coil region" evidence="1">
    <location>
        <begin position="2"/>
        <end position="97"/>
    </location>
</feature>
<dbReference type="EMBL" id="BMBA01000009">
    <property type="protein sequence ID" value="GFZ34160.1"/>
    <property type="molecule type" value="Genomic_DNA"/>
</dbReference>
<protein>
    <submittedName>
        <fullName evidence="2">Uncharacterized protein</fullName>
    </submittedName>
</protein>
<dbReference type="Proteomes" id="UP000663802">
    <property type="component" value="Unassembled WGS sequence"/>
</dbReference>